<dbReference type="RefSeq" id="WP_169154347.1">
    <property type="nucleotide sequence ID" value="NZ_CAWPJE010000394.1"/>
</dbReference>
<keyword evidence="7" id="KW-0411">Iron-sulfur</keyword>
<dbReference type="SUPFAM" id="SSF55124">
    <property type="entry name" value="Nitrite/Sulfite reductase N-terminal domain-like"/>
    <property type="match status" value="2"/>
</dbReference>
<gene>
    <name evidence="10" type="primary">cobG</name>
    <name evidence="10" type="ORF">DP116_06260</name>
</gene>
<dbReference type="InterPro" id="IPR051329">
    <property type="entry name" value="NIR_SIR_4Fe-4S"/>
</dbReference>
<evidence type="ECO:0000313" key="11">
    <source>
        <dbReference type="Proteomes" id="UP000718564"/>
    </source>
</evidence>
<comment type="similarity">
    <text evidence="1">Belongs to the nitrite and sulfite reductase 4Fe-4S domain family.</text>
</comment>
<dbReference type="Pfam" id="PF03460">
    <property type="entry name" value="NIR_SIR_ferr"/>
    <property type="match status" value="2"/>
</dbReference>
<dbReference type="InterPro" id="IPR045854">
    <property type="entry name" value="NO2/SO3_Rdtase_4Fe4S_sf"/>
</dbReference>
<dbReference type="EMBL" id="QMEB01000030">
    <property type="protein sequence ID" value="NMG19068.1"/>
    <property type="molecule type" value="Genomic_DNA"/>
</dbReference>
<reference evidence="10 11" key="1">
    <citation type="submission" date="2018-06" db="EMBL/GenBank/DDBJ databases">
        <title>Comparative genomics of Brasilonema spp. strains.</title>
        <authorList>
            <person name="Alvarenga D.O."/>
            <person name="Fiore M.F."/>
            <person name="Varani A.M."/>
        </authorList>
    </citation>
    <scope>NUCLEOTIDE SEQUENCE [LARGE SCALE GENOMIC DNA]</scope>
    <source>
        <strain evidence="10 11">SPC951</strain>
    </source>
</reference>
<evidence type="ECO:0000259" key="8">
    <source>
        <dbReference type="Pfam" id="PF01077"/>
    </source>
</evidence>
<evidence type="ECO:0000256" key="7">
    <source>
        <dbReference type="ARBA" id="ARBA00023014"/>
    </source>
</evidence>
<dbReference type="SUPFAM" id="SSF56014">
    <property type="entry name" value="Nitrite and sulphite reductase 4Fe-4S domain-like"/>
    <property type="match status" value="2"/>
</dbReference>
<evidence type="ECO:0000256" key="6">
    <source>
        <dbReference type="ARBA" id="ARBA00023004"/>
    </source>
</evidence>
<dbReference type="InterPro" id="IPR006066">
    <property type="entry name" value="NO2/SO3_Rdtase_FeS/sirohaem_BS"/>
</dbReference>
<organism evidence="10 11">
    <name type="scientific">Brasilonema bromeliae SPC951</name>
    <dbReference type="NCBI Taxonomy" id="385972"/>
    <lineage>
        <taxon>Bacteria</taxon>
        <taxon>Bacillati</taxon>
        <taxon>Cyanobacteriota</taxon>
        <taxon>Cyanophyceae</taxon>
        <taxon>Nostocales</taxon>
        <taxon>Scytonemataceae</taxon>
        <taxon>Brasilonema</taxon>
        <taxon>Bromeliae group (in: Brasilonema)</taxon>
    </lineage>
</organism>
<keyword evidence="11" id="KW-1185">Reference proteome</keyword>
<sequence length="517" mass="57883">MSGCPGLFYQTSARDGILSRIRIPGGILTSQQFHIIADLADEFGEGYTNITNRANLQIRAIRTEIPSNVLRVLQKIGVASAIPEVDHLRNIMGSPTAGIDLYELIDTRPLICELDHYITTHAELAPLSPKFSVAFDGGGCVSIGEAPKGSRARRERPNDIVLSAVMVDNNVYFRLKLNLGVSLFEPFEPFIDTDIRLKPEECVEVVAALAQVYLQHLTLETGNTIPHRKSRQPRFWEILNNLGIERFLQEVERHLPYPLQRFSVKSSHTQIKEEYRDIGCNVYSKYQHIGVHPQRHKGLSYIGVVVPVGRLNTLQIRGLADIAETYASGTLRLTPWQNLLISDIPQQWIPKIQSKIENLGLHWSVTNIRSALVACAGNTGCASSATDTKNHALALAQYLDDRVILDQPVNIHFTGCEKSCAQHSRSDIALVGFNIEDKGEVVEGYKVCVGDGDSHEKFGRELYGWVSFTELPSLLERMLQIYMAERDTSNPSFGEFVNQYVIADLQQLFFERRVVSG</sequence>
<keyword evidence="6" id="KW-0408">Iron</keyword>
<dbReference type="InterPro" id="IPR012798">
    <property type="entry name" value="Cbl_synth_CobG-like"/>
</dbReference>
<evidence type="ECO:0000256" key="3">
    <source>
        <dbReference type="ARBA" id="ARBA00022617"/>
    </source>
</evidence>
<feature type="domain" description="Nitrite/Sulfite reductase ferredoxin-like" evidence="9">
    <location>
        <begin position="292"/>
        <end position="357"/>
    </location>
</feature>
<accession>A0ABX1P4Y0</accession>
<dbReference type="GO" id="GO:0043818">
    <property type="term" value="F:precorrin-3B synthase activity"/>
    <property type="evidence" value="ECO:0007669"/>
    <property type="project" value="UniProtKB-EC"/>
</dbReference>
<feature type="domain" description="Nitrite/sulphite reductase 4Fe-4S" evidence="8">
    <location>
        <begin position="371"/>
        <end position="490"/>
    </location>
</feature>
<dbReference type="InterPro" id="IPR036136">
    <property type="entry name" value="Nit/Sulf_reduc_fer-like_dom_sf"/>
</dbReference>
<protein>
    <submittedName>
        <fullName evidence="10">Precorrin-3B synthase</fullName>
        <ecNumber evidence="10">1.14.13.83</ecNumber>
    </submittedName>
</protein>
<evidence type="ECO:0000256" key="4">
    <source>
        <dbReference type="ARBA" id="ARBA00022723"/>
    </source>
</evidence>
<dbReference type="InterPro" id="IPR005117">
    <property type="entry name" value="NiRdtase/SiRdtase_haem-b_fer"/>
</dbReference>
<comment type="caution">
    <text evidence="10">The sequence shown here is derived from an EMBL/GenBank/DDBJ whole genome shotgun (WGS) entry which is preliminary data.</text>
</comment>
<evidence type="ECO:0000256" key="5">
    <source>
        <dbReference type="ARBA" id="ARBA00023002"/>
    </source>
</evidence>
<evidence type="ECO:0000313" key="10">
    <source>
        <dbReference type="EMBL" id="NMG19068.1"/>
    </source>
</evidence>
<dbReference type="PANTHER" id="PTHR32439:SF0">
    <property type="entry name" value="FERREDOXIN--NITRITE REDUCTASE, CHLOROPLASTIC"/>
    <property type="match status" value="1"/>
</dbReference>
<keyword evidence="5 10" id="KW-0560">Oxidoreductase</keyword>
<keyword evidence="4" id="KW-0479">Metal-binding</keyword>
<dbReference type="Gene3D" id="3.90.480.10">
    <property type="entry name" value="Sulfite Reductase Hemoprotein,Domain 2"/>
    <property type="match status" value="1"/>
</dbReference>
<dbReference type="Proteomes" id="UP000718564">
    <property type="component" value="Unassembled WGS sequence"/>
</dbReference>
<evidence type="ECO:0000256" key="2">
    <source>
        <dbReference type="ARBA" id="ARBA00022485"/>
    </source>
</evidence>
<evidence type="ECO:0000259" key="9">
    <source>
        <dbReference type="Pfam" id="PF03460"/>
    </source>
</evidence>
<dbReference type="PROSITE" id="PS00365">
    <property type="entry name" value="NIR_SIR"/>
    <property type="match status" value="1"/>
</dbReference>
<proteinExistence type="inferred from homology"/>
<dbReference type="InterPro" id="IPR006067">
    <property type="entry name" value="NO2/SO3_Rdtase_4Fe4S_dom"/>
</dbReference>
<name>A0ABX1P4Y0_9CYAN</name>
<feature type="domain" description="Nitrite/Sulfite reductase ferredoxin-like" evidence="9">
    <location>
        <begin position="17"/>
        <end position="64"/>
    </location>
</feature>
<keyword evidence="3" id="KW-0349">Heme</keyword>
<dbReference type="Gene3D" id="3.30.413.10">
    <property type="entry name" value="Sulfite Reductase Hemoprotein, domain 1"/>
    <property type="match status" value="2"/>
</dbReference>
<dbReference type="Pfam" id="PF01077">
    <property type="entry name" value="NIR_SIR"/>
    <property type="match status" value="2"/>
</dbReference>
<dbReference type="EC" id="1.14.13.83" evidence="10"/>
<evidence type="ECO:0000256" key="1">
    <source>
        <dbReference type="ARBA" id="ARBA00010429"/>
    </source>
</evidence>
<feature type="domain" description="Nitrite/sulphite reductase 4Fe-4S" evidence="8">
    <location>
        <begin position="86"/>
        <end position="256"/>
    </location>
</feature>
<dbReference type="NCBIfam" id="TIGR02435">
    <property type="entry name" value="CobG"/>
    <property type="match status" value="1"/>
</dbReference>
<keyword evidence="2" id="KW-0004">4Fe-4S</keyword>
<dbReference type="PANTHER" id="PTHR32439">
    <property type="entry name" value="FERREDOXIN--NITRITE REDUCTASE, CHLOROPLASTIC"/>
    <property type="match status" value="1"/>
</dbReference>